<evidence type="ECO:0000313" key="6">
    <source>
        <dbReference type="EMBL" id="KAH0935870.1"/>
    </source>
</evidence>
<evidence type="ECO:0000256" key="3">
    <source>
        <dbReference type="ARBA" id="ARBA00022490"/>
    </source>
</evidence>
<name>A0ABQ8E2M4_BRANA</name>
<dbReference type="PROSITE" id="PS51257">
    <property type="entry name" value="PROKAR_LIPOPROTEIN"/>
    <property type="match status" value="1"/>
</dbReference>
<keyword evidence="3" id="KW-0963">Cytoplasm</keyword>
<dbReference type="InterPro" id="IPR000594">
    <property type="entry name" value="ThiF_NAD_FAD-bd"/>
</dbReference>
<protein>
    <recommendedName>
        <fullName evidence="5">THIF-type NAD/FAD binding fold domain-containing protein</fullName>
    </recommendedName>
</protein>
<dbReference type="Gene3D" id="3.40.50.720">
    <property type="entry name" value="NAD(P)-binding Rossmann-like Domain"/>
    <property type="match status" value="1"/>
</dbReference>
<proteinExistence type="inferred from homology"/>
<dbReference type="Gene3D" id="2.70.50.30">
    <property type="entry name" value="Coagulation Factor XIII, subunit A, domain 1"/>
    <property type="match status" value="1"/>
</dbReference>
<reference evidence="6 7" key="1">
    <citation type="submission" date="2021-05" db="EMBL/GenBank/DDBJ databases">
        <title>Genome Assembly of Synthetic Allotetraploid Brassica napus Reveals Homoeologous Exchanges between Subgenomes.</title>
        <authorList>
            <person name="Davis J.T."/>
        </authorList>
    </citation>
    <scope>NUCLEOTIDE SEQUENCE [LARGE SCALE GENOMIC DNA]</scope>
    <source>
        <strain evidence="7">cv. Da-Ae</strain>
        <tissue evidence="6">Seedling</tissue>
    </source>
</reference>
<feature type="region of interest" description="Disordered" evidence="4">
    <location>
        <begin position="188"/>
        <end position="207"/>
    </location>
</feature>
<evidence type="ECO:0000313" key="7">
    <source>
        <dbReference type="Proteomes" id="UP000824890"/>
    </source>
</evidence>
<feature type="domain" description="THIF-type NAD/FAD binding fold" evidence="5">
    <location>
        <begin position="6"/>
        <end position="121"/>
    </location>
</feature>
<evidence type="ECO:0000256" key="1">
    <source>
        <dbReference type="ARBA" id="ARBA00004496"/>
    </source>
</evidence>
<comment type="caution">
    <text evidence="6">The sequence shown here is derived from an EMBL/GenBank/DDBJ whole genome shotgun (WGS) entry which is preliminary data.</text>
</comment>
<evidence type="ECO:0000256" key="2">
    <source>
        <dbReference type="ARBA" id="ARBA00009758"/>
    </source>
</evidence>
<comment type="similarity">
    <text evidence="2">Belongs to the Rho GDI family.</text>
</comment>
<dbReference type="InterPro" id="IPR035985">
    <property type="entry name" value="Ubiquitin-activating_enz"/>
</dbReference>
<dbReference type="InterPro" id="IPR014756">
    <property type="entry name" value="Ig_E-set"/>
</dbReference>
<dbReference type="PANTHER" id="PTHR10980:SF63">
    <property type="entry name" value="RHO GDP-DISSOCIATION INHIBITOR 1"/>
    <property type="match status" value="1"/>
</dbReference>
<dbReference type="SUPFAM" id="SSF69572">
    <property type="entry name" value="Activating enzymes of the ubiquitin-like proteins"/>
    <property type="match status" value="1"/>
</dbReference>
<dbReference type="SUPFAM" id="SSF81296">
    <property type="entry name" value="E set domains"/>
    <property type="match status" value="1"/>
</dbReference>
<gene>
    <name evidence="6" type="ORF">HID58_012987</name>
</gene>
<sequence length="316" mass="36068">MEHLRDDIREYMRVLVVGASGLGCKLLKDLALSGFRNLDVIDMDRIEVTNLNRQFFLRLEDVGKPKAEVAARCVMERVSGVEIVPHFSRIEDKELDFYNDFNIIVLGLDSIEARRYINGVACGFFEYDEDDNPRSEKQEGHVVMSLLCKCELEIRQFLGMETLEQTIMYPSIQIIFMNLDESLGRQMSESSICATEEEEEDDDSKLQLGPQYTIKEHLEKDKDDESLRKWKEQLLGSVDVTNIGETLDPEVKIISLAILSPGRPDIVLMVPENGNPKGMWFTLKEGSKYCLKFTFHVNNNIVNKIRDGGTGANQVF</sequence>
<organism evidence="6 7">
    <name type="scientific">Brassica napus</name>
    <name type="common">Rape</name>
    <dbReference type="NCBI Taxonomy" id="3708"/>
    <lineage>
        <taxon>Eukaryota</taxon>
        <taxon>Viridiplantae</taxon>
        <taxon>Streptophyta</taxon>
        <taxon>Embryophyta</taxon>
        <taxon>Tracheophyta</taxon>
        <taxon>Spermatophyta</taxon>
        <taxon>Magnoliopsida</taxon>
        <taxon>eudicotyledons</taxon>
        <taxon>Gunneridae</taxon>
        <taxon>Pentapetalae</taxon>
        <taxon>rosids</taxon>
        <taxon>malvids</taxon>
        <taxon>Brassicales</taxon>
        <taxon>Brassicaceae</taxon>
        <taxon>Brassiceae</taxon>
        <taxon>Brassica</taxon>
    </lineage>
</organism>
<comment type="subcellular location">
    <subcellularLocation>
        <location evidence="1">Cytoplasm</location>
    </subcellularLocation>
</comment>
<accession>A0ABQ8E2M4</accession>
<dbReference type="Pfam" id="PF02115">
    <property type="entry name" value="Rho_GDI"/>
    <property type="match status" value="1"/>
</dbReference>
<dbReference type="EMBL" id="JAGKQM010000003">
    <property type="protein sequence ID" value="KAH0935870.1"/>
    <property type="molecule type" value="Genomic_DNA"/>
</dbReference>
<dbReference type="Pfam" id="PF00899">
    <property type="entry name" value="ThiF"/>
    <property type="match status" value="1"/>
</dbReference>
<evidence type="ECO:0000256" key="4">
    <source>
        <dbReference type="SAM" id="MobiDB-lite"/>
    </source>
</evidence>
<keyword evidence="7" id="KW-1185">Reference proteome</keyword>
<dbReference type="Proteomes" id="UP000824890">
    <property type="component" value="Unassembled WGS sequence"/>
</dbReference>
<dbReference type="InterPro" id="IPR000406">
    <property type="entry name" value="Rho_GDI"/>
</dbReference>
<dbReference type="InterPro" id="IPR024792">
    <property type="entry name" value="RhoGDI_dom_sf"/>
</dbReference>
<evidence type="ECO:0000259" key="5">
    <source>
        <dbReference type="Pfam" id="PF00899"/>
    </source>
</evidence>
<dbReference type="PANTHER" id="PTHR10980">
    <property type="entry name" value="RHO GDP-DISSOCIATION INHIBITOR"/>
    <property type="match status" value="1"/>
</dbReference>